<protein>
    <submittedName>
        <fullName evidence="5">DNA-binding LacI/PurR family transcriptional regulator</fullName>
    </submittedName>
</protein>
<dbReference type="GO" id="GO:0000976">
    <property type="term" value="F:transcription cis-regulatory region binding"/>
    <property type="evidence" value="ECO:0007669"/>
    <property type="project" value="TreeGrafter"/>
</dbReference>
<dbReference type="InterPro" id="IPR046335">
    <property type="entry name" value="LacI/GalR-like_sensor"/>
</dbReference>
<keyword evidence="3" id="KW-0804">Transcription</keyword>
<evidence type="ECO:0000313" key="5">
    <source>
        <dbReference type="EMBL" id="MBB4279193.1"/>
    </source>
</evidence>
<comment type="caution">
    <text evidence="5">The sequence shown here is derived from an EMBL/GenBank/DDBJ whole genome shotgun (WGS) entry which is preliminary data.</text>
</comment>
<evidence type="ECO:0000256" key="2">
    <source>
        <dbReference type="ARBA" id="ARBA00023125"/>
    </source>
</evidence>
<dbReference type="AlphaFoldDB" id="A0A7W6RV92"/>
<dbReference type="CDD" id="cd06278">
    <property type="entry name" value="PBP1_LacI-like"/>
    <property type="match status" value="1"/>
</dbReference>
<dbReference type="InterPro" id="IPR010982">
    <property type="entry name" value="Lambda_DNA-bd_dom_sf"/>
</dbReference>
<dbReference type="InterPro" id="IPR028082">
    <property type="entry name" value="Peripla_BP_I"/>
</dbReference>
<dbReference type="SMART" id="SM00354">
    <property type="entry name" value="HTH_LACI"/>
    <property type="match status" value="1"/>
</dbReference>
<sequence>MPMKDGPTNDGKKTKRKERMRFVSADQVAQLAGVSRSAVSRTFTPGASVAPATRERVQKAAEELGYHVNDLARGVLANQSRLVGIVATRPEVGFRAHLAAALAKALIKRGSIPILINTGQTEDELLAAQKILIGHRAEATIILSGSPPASFVDIAHRNGQPLVVIGRTEPDADHVSAGNAEASRNAAAAFFDKGYRRLAVAASHSATSSILEREDAFLAAAEEFGASVSVGRGIDSDYDSGIDAARQLFSRAERPDAVYCANDLIAFGLMDHVRKTLGLRIPEDVAVIGFDDVPGAAWLSYRLTTFRQDPVVMAQRAVDLVERRLASPDLPPAYERVIPELIFRDSFSP</sequence>
<dbReference type="SUPFAM" id="SSF47413">
    <property type="entry name" value="lambda repressor-like DNA-binding domains"/>
    <property type="match status" value="1"/>
</dbReference>
<organism evidence="5 6">
    <name type="scientific">Rhizobium mongolense</name>
    <dbReference type="NCBI Taxonomy" id="57676"/>
    <lineage>
        <taxon>Bacteria</taxon>
        <taxon>Pseudomonadati</taxon>
        <taxon>Pseudomonadota</taxon>
        <taxon>Alphaproteobacteria</taxon>
        <taxon>Hyphomicrobiales</taxon>
        <taxon>Rhizobiaceae</taxon>
        <taxon>Rhizobium/Agrobacterium group</taxon>
        <taxon>Rhizobium</taxon>
    </lineage>
</organism>
<evidence type="ECO:0000256" key="3">
    <source>
        <dbReference type="ARBA" id="ARBA00023163"/>
    </source>
</evidence>
<dbReference type="Gene3D" id="1.10.260.40">
    <property type="entry name" value="lambda repressor-like DNA-binding domains"/>
    <property type="match status" value="1"/>
</dbReference>
<dbReference type="PANTHER" id="PTHR30146">
    <property type="entry name" value="LACI-RELATED TRANSCRIPTIONAL REPRESSOR"/>
    <property type="match status" value="1"/>
</dbReference>
<evidence type="ECO:0000259" key="4">
    <source>
        <dbReference type="PROSITE" id="PS50932"/>
    </source>
</evidence>
<evidence type="ECO:0000313" key="6">
    <source>
        <dbReference type="Proteomes" id="UP000533641"/>
    </source>
</evidence>
<dbReference type="Gene3D" id="3.40.50.2300">
    <property type="match status" value="2"/>
</dbReference>
<dbReference type="EMBL" id="JACIGM010000025">
    <property type="protein sequence ID" value="MBB4279193.1"/>
    <property type="molecule type" value="Genomic_DNA"/>
</dbReference>
<keyword evidence="1" id="KW-0805">Transcription regulation</keyword>
<dbReference type="Pfam" id="PF13377">
    <property type="entry name" value="Peripla_BP_3"/>
    <property type="match status" value="1"/>
</dbReference>
<keyword evidence="2 5" id="KW-0238">DNA-binding</keyword>
<dbReference type="Pfam" id="PF00356">
    <property type="entry name" value="LacI"/>
    <property type="match status" value="1"/>
</dbReference>
<dbReference type="SUPFAM" id="SSF53822">
    <property type="entry name" value="Periplasmic binding protein-like I"/>
    <property type="match status" value="1"/>
</dbReference>
<dbReference type="PROSITE" id="PS50932">
    <property type="entry name" value="HTH_LACI_2"/>
    <property type="match status" value="1"/>
</dbReference>
<dbReference type="PANTHER" id="PTHR30146:SF109">
    <property type="entry name" value="HTH-TYPE TRANSCRIPTIONAL REGULATOR GALS"/>
    <property type="match status" value="1"/>
</dbReference>
<dbReference type="GO" id="GO:0003700">
    <property type="term" value="F:DNA-binding transcription factor activity"/>
    <property type="evidence" value="ECO:0007669"/>
    <property type="project" value="TreeGrafter"/>
</dbReference>
<proteinExistence type="predicted"/>
<evidence type="ECO:0000256" key="1">
    <source>
        <dbReference type="ARBA" id="ARBA00023015"/>
    </source>
</evidence>
<feature type="domain" description="HTH lacI-type" evidence="4">
    <location>
        <begin position="23"/>
        <end position="77"/>
    </location>
</feature>
<name>A0A7W6RV92_9HYPH</name>
<dbReference type="Proteomes" id="UP000533641">
    <property type="component" value="Unassembled WGS sequence"/>
</dbReference>
<gene>
    <name evidence="5" type="ORF">GGE12_007006</name>
</gene>
<reference evidence="5 6" key="1">
    <citation type="submission" date="2020-08" db="EMBL/GenBank/DDBJ databases">
        <title>Genomic Encyclopedia of Type Strains, Phase IV (KMG-V): Genome sequencing to study the core and pangenomes of soil and plant-associated prokaryotes.</title>
        <authorList>
            <person name="Whitman W."/>
        </authorList>
    </citation>
    <scope>NUCLEOTIDE SEQUENCE [LARGE SCALE GENOMIC DNA]</scope>
    <source>
        <strain evidence="5 6">SEMIA 402</strain>
    </source>
</reference>
<dbReference type="InterPro" id="IPR000843">
    <property type="entry name" value="HTH_LacI"/>
</dbReference>
<accession>A0A7W6RV92</accession>
<dbReference type="CDD" id="cd01392">
    <property type="entry name" value="HTH_LacI"/>
    <property type="match status" value="1"/>
</dbReference>